<dbReference type="InterPro" id="IPR001314">
    <property type="entry name" value="Peptidase_S1A"/>
</dbReference>
<evidence type="ECO:0000256" key="3">
    <source>
        <dbReference type="ARBA" id="ARBA00022670"/>
    </source>
</evidence>
<evidence type="ECO:0000313" key="8">
    <source>
        <dbReference type="Ensembl" id="ENSCUSP00005013287.1"/>
    </source>
</evidence>
<evidence type="ECO:0000313" key="9">
    <source>
        <dbReference type="Proteomes" id="UP000694563"/>
    </source>
</evidence>
<name>A0A8C3UH50_CATUS</name>
<organism evidence="8 9">
    <name type="scientific">Catharus ustulatus</name>
    <name type="common">Russet-backed thrush</name>
    <name type="synonym">Hylocichla ustulatus</name>
    <dbReference type="NCBI Taxonomy" id="91951"/>
    <lineage>
        <taxon>Eukaryota</taxon>
        <taxon>Metazoa</taxon>
        <taxon>Chordata</taxon>
        <taxon>Craniata</taxon>
        <taxon>Vertebrata</taxon>
        <taxon>Euteleostomi</taxon>
        <taxon>Archelosauria</taxon>
        <taxon>Archosauria</taxon>
        <taxon>Dinosauria</taxon>
        <taxon>Saurischia</taxon>
        <taxon>Theropoda</taxon>
        <taxon>Coelurosauria</taxon>
        <taxon>Aves</taxon>
        <taxon>Neognathae</taxon>
        <taxon>Neoaves</taxon>
        <taxon>Telluraves</taxon>
        <taxon>Australaves</taxon>
        <taxon>Passeriformes</taxon>
        <taxon>Turdidae</taxon>
        <taxon>Catharus</taxon>
    </lineage>
</organism>
<evidence type="ECO:0000259" key="7">
    <source>
        <dbReference type="PROSITE" id="PS50240"/>
    </source>
</evidence>
<dbReference type="Proteomes" id="UP000694563">
    <property type="component" value="Chromosome 3"/>
</dbReference>
<evidence type="ECO:0000256" key="2">
    <source>
        <dbReference type="ARBA" id="ARBA00022525"/>
    </source>
</evidence>
<dbReference type="CDD" id="cd00190">
    <property type="entry name" value="Tryp_SPc"/>
    <property type="match status" value="1"/>
</dbReference>
<dbReference type="SMART" id="SM00020">
    <property type="entry name" value="Tryp_SPc"/>
    <property type="match status" value="1"/>
</dbReference>
<dbReference type="PANTHER" id="PTHR24252:SF8">
    <property type="entry name" value="ACROSIN"/>
    <property type="match status" value="1"/>
</dbReference>
<dbReference type="PROSITE" id="PS50240">
    <property type="entry name" value="TRYPSIN_DOM"/>
    <property type="match status" value="1"/>
</dbReference>
<accession>A0A8C3UH50</accession>
<dbReference type="GO" id="GO:0004252">
    <property type="term" value="F:serine-type endopeptidase activity"/>
    <property type="evidence" value="ECO:0007669"/>
    <property type="project" value="InterPro"/>
</dbReference>
<keyword evidence="3" id="KW-0645">Protease</keyword>
<dbReference type="FunFam" id="2.40.10.10:FF:000122">
    <property type="entry name" value="Chymotrypsin-like elastase family member 1"/>
    <property type="match status" value="1"/>
</dbReference>
<sequence length="318" mass="34433">CTSPQNVQGQLLSQALSSLLQCKLSLCAQGKGVRARGSPSNVYDYGLTRIVGGSNAREASWPWMVSIQIAYAQGNQHWCGGSLITSDWVLTAAHCFDKISMVYVMIGATQLSRPGPGAVARTINKVVIHRDYKRIDFRYDIALMQLNQPVQCSSYIQLACVATPTLKVSELSNCWIAGWGQTTKRCEFQERFLGQLSTLGRGFGLPQSSGHRDIHPYNLCAGATNITLILSALLQGDSGGPLMCQDNSADYWWVVGITSFGNGCGRARQPGVYISTQHFYEWIDFNMPAGPTGSRAGCTAPQPFPAGIMPADLKAASV</sequence>
<keyword evidence="5" id="KW-0720">Serine protease</keyword>
<dbReference type="PRINTS" id="PR00722">
    <property type="entry name" value="CHYMOTRYPSIN"/>
</dbReference>
<keyword evidence="4" id="KW-0378">Hydrolase</keyword>
<keyword evidence="6" id="KW-1015">Disulfide bond</keyword>
<evidence type="ECO:0000256" key="4">
    <source>
        <dbReference type="ARBA" id="ARBA00022801"/>
    </source>
</evidence>
<dbReference type="Gene3D" id="2.40.10.10">
    <property type="entry name" value="Trypsin-like serine proteases"/>
    <property type="match status" value="3"/>
</dbReference>
<reference evidence="8" key="1">
    <citation type="submission" date="2020-10" db="EMBL/GenBank/DDBJ databases">
        <title>Catharus ustulatus (Swainson's thrush) genome, bCatUst1, primary haplotype v2.</title>
        <authorList>
            <person name="Delmore K."/>
            <person name="Vafadar M."/>
            <person name="Formenti G."/>
            <person name="Chow W."/>
            <person name="Pelan S."/>
            <person name="Howe K."/>
            <person name="Rhie A."/>
            <person name="Mountcastle J."/>
            <person name="Haase B."/>
            <person name="Fedrigo O."/>
            <person name="Jarvis E.D."/>
        </authorList>
    </citation>
    <scope>NUCLEOTIDE SEQUENCE [LARGE SCALE GENOMIC DNA]</scope>
</reference>
<dbReference type="SUPFAM" id="SSF50494">
    <property type="entry name" value="Trypsin-like serine proteases"/>
    <property type="match status" value="1"/>
</dbReference>
<protein>
    <recommendedName>
        <fullName evidence="7">Peptidase S1 domain-containing protein</fullName>
    </recommendedName>
</protein>
<dbReference type="InterPro" id="IPR001254">
    <property type="entry name" value="Trypsin_dom"/>
</dbReference>
<proteinExistence type="predicted"/>
<dbReference type="InterPro" id="IPR043504">
    <property type="entry name" value="Peptidase_S1_PA_chymotrypsin"/>
</dbReference>
<dbReference type="InterPro" id="IPR018114">
    <property type="entry name" value="TRYPSIN_HIS"/>
</dbReference>
<dbReference type="InterPro" id="IPR009003">
    <property type="entry name" value="Peptidase_S1_PA"/>
</dbReference>
<dbReference type="GO" id="GO:0005576">
    <property type="term" value="C:extracellular region"/>
    <property type="evidence" value="ECO:0007669"/>
    <property type="project" value="UniProtKB-SubCell"/>
</dbReference>
<dbReference type="GO" id="GO:0006508">
    <property type="term" value="P:proteolysis"/>
    <property type="evidence" value="ECO:0007669"/>
    <property type="project" value="UniProtKB-KW"/>
</dbReference>
<feature type="domain" description="Peptidase S1" evidence="7">
    <location>
        <begin position="50"/>
        <end position="288"/>
    </location>
</feature>
<dbReference type="AlphaFoldDB" id="A0A8C3UH50"/>
<dbReference type="PANTHER" id="PTHR24252">
    <property type="entry name" value="ACROSIN-RELATED"/>
    <property type="match status" value="1"/>
</dbReference>
<keyword evidence="9" id="KW-1185">Reference proteome</keyword>
<dbReference type="PROSITE" id="PS00134">
    <property type="entry name" value="TRYPSIN_HIS"/>
    <property type="match status" value="1"/>
</dbReference>
<dbReference type="Ensembl" id="ENSCUST00005013820.1">
    <property type="protein sequence ID" value="ENSCUSP00005013287.1"/>
    <property type="gene ID" value="ENSCUSG00005008527.1"/>
</dbReference>
<dbReference type="Pfam" id="PF00089">
    <property type="entry name" value="Trypsin"/>
    <property type="match status" value="1"/>
</dbReference>
<comment type="subcellular location">
    <subcellularLocation>
        <location evidence="1">Secreted</location>
    </subcellularLocation>
</comment>
<keyword evidence="2" id="KW-0964">Secreted</keyword>
<reference evidence="8" key="3">
    <citation type="submission" date="2025-09" db="UniProtKB">
        <authorList>
            <consortium name="Ensembl"/>
        </authorList>
    </citation>
    <scope>IDENTIFICATION</scope>
</reference>
<evidence type="ECO:0000256" key="1">
    <source>
        <dbReference type="ARBA" id="ARBA00004613"/>
    </source>
</evidence>
<reference evidence="8" key="2">
    <citation type="submission" date="2025-08" db="UniProtKB">
        <authorList>
            <consortium name="Ensembl"/>
        </authorList>
    </citation>
    <scope>IDENTIFICATION</scope>
</reference>
<evidence type="ECO:0000256" key="6">
    <source>
        <dbReference type="ARBA" id="ARBA00023157"/>
    </source>
</evidence>
<evidence type="ECO:0000256" key="5">
    <source>
        <dbReference type="ARBA" id="ARBA00022825"/>
    </source>
</evidence>
<dbReference type="GO" id="GO:0007340">
    <property type="term" value="P:acrosome reaction"/>
    <property type="evidence" value="ECO:0007669"/>
    <property type="project" value="TreeGrafter"/>
</dbReference>